<dbReference type="AlphaFoldDB" id="A0AAN6UHI7"/>
<evidence type="ECO:0008006" key="4">
    <source>
        <dbReference type="Google" id="ProtNLM"/>
    </source>
</evidence>
<evidence type="ECO:0000313" key="2">
    <source>
        <dbReference type="EMBL" id="KAK4133127.1"/>
    </source>
</evidence>
<accession>A0AAN6UHI7</accession>
<name>A0AAN6UHI7_9PEZI</name>
<evidence type="ECO:0000313" key="3">
    <source>
        <dbReference type="Proteomes" id="UP001304895"/>
    </source>
</evidence>
<keyword evidence="3" id="KW-1185">Reference proteome</keyword>
<comment type="caution">
    <text evidence="2">The sequence shown here is derived from an EMBL/GenBank/DDBJ whole genome shotgun (WGS) entry which is preliminary data.</text>
</comment>
<feature type="chain" id="PRO_5042880266" description="Secreted protein" evidence="1">
    <location>
        <begin position="22"/>
        <end position="128"/>
    </location>
</feature>
<keyword evidence="1" id="KW-0732">Signal</keyword>
<protein>
    <recommendedName>
        <fullName evidence="4">Secreted protein</fullName>
    </recommendedName>
</protein>
<evidence type="ECO:0000256" key="1">
    <source>
        <dbReference type="SAM" id="SignalP"/>
    </source>
</evidence>
<dbReference type="EMBL" id="MU853413">
    <property type="protein sequence ID" value="KAK4133127.1"/>
    <property type="molecule type" value="Genomic_DNA"/>
</dbReference>
<dbReference type="Proteomes" id="UP001304895">
    <property type="component" value="Unassembled WGS sequence"/>
</dbReference>
<sequence length="128" mass="14265">MHLCLTWLCNLCLTSPFLVAGQRNGLSTRAGSHAAFAIQPSVARTRLFVVRRWLPIVPDPTVRGRSIKRPMSWYHSAHVLSSPSPGPPFMQSCIYRFASPVVGHTPHDLQTFPCAEWAVPDLRYLAPS</sequence>
<gene>
    <name evidence="2" type="ORF">BT67DRAFT_443058</name>
</gene>
<reference evidence="2" key="1">
    <citation type="journal article" date="2023" name="Mol. Phylogenet. Evol.">
        <title>Genome-scale phylogeny and comparative genomics of the fungal order Sordariales.</title>
        <authorList>
            <person name="Hensen N."/>
            <person name="Bonometti L."/>
            <person name="Westerberg I."/>
            <person name="Brannstrom I.O."/>
            <person name="Guillou S."/>
            <person name="Cros-Aarteil S."/>
            <person name="Calhoun S."/>
            <person name="Haridas S."/>
            <person name="Kuo A."/>
            <person name="Mondo S."/>
            <person name="Pangilinan J."/>
            <person name="Riley R."/>
            <person name="LaButti K."/>
            <person name="Andreopoulos B."/>
            <person name="Lipzen A."/>
            <person name="Chen C."/>
            <person name="Yan M."/>
            <person name="Daum C."/>
            <person name="Ng V."/>
            <person name="Clum A."/>
            <person name="Steindorff A."/>
            <person name="Ohm R.A."/>
            <person name="Martin F."/>
            <person name="Silar P."/>
            <person name="Natvig D.O."/>
            <person name="Lalanne C."/>
            <person name="Gautier V."/>
            <person name="Ament-Velasquez S.L."/>
            <person name="Kruys A."/>
            <person name="Hutchinson M.I."/>
            <person name="Powell A.J."/>
            <person name="Barry K."/>
            <person name="Miller A.N."/>
            <person name="Grigoriev I.V."/>
            <person name="Debuchy R."/>
            <person name="Gladieux P."/>
            <person name="Hiltunen Thoren M."/>
            <person name="Johannesson H."/>
        </authorList>
    </citation>
    <scope>NUCLEOTIDE SEQUENCE</scope>
    <source>
        <strain evidence="2">CBS 123565</strain>
    </source>
</reference>
<feature type="signal peptide" evidence="1">
    <location>
        <begin position="1"/>
        <end position="21"/>
    </location>
</feature>
<proteinExistence type="predicted"/>
<organism evidence="2 3">
    <name type="scientific">Trichocladium antarcticum</name>
    <dbReference type="NCBI Taxonomy" id="1450529"/>
    <lineage>
        <taxon>Eukaryota</taxon>
        <taxon>Fungi</taxon>
        <taxon>Dikarya</taxon>
        <taxon>Ascomycota</taxon>
        <taxon>Pezizomycotina</taxon>
        <taxon>Sordariomycetes</taxon>
        <taxon>Sordariomycetidae</taxon>
        <taxon>Sordariales</taxon>
        <taxon>Chaetomiaceae</taxon>
        <taxon>Trichocladium</taxon>
    </lineage>
</organism>
<reference evidence="2" key="2">
    <citation type="submission" date="2023-05" db="EMBL/GenBank/DDBJ databases">
        <authorList>
            <consortium name="Lawrence Berkeley National Laboratory"/>
            <person name="Steindorff A."/>
            <person name="Hensen N."/>
            <person name="Bonometti L."/>
            <person name="Westerberg I."/>
            <person name="Brannstrom I.O."/>
            <person name="Guillou S."/>
            <person name="Cros-Aarteil S."/>
            <person name="Calhoun S."/>
            <person name="Haridas S."/>
            <person name="Kuo A."/>
            <person name="Mondo S."/>
            <person name="Pangilinan J."/>
            <person name="Riley R."/>
            <person name="Labutti K."/>
            <person name="Andreopoulos B."/>
            <person name="Lipzen A."/>
            <person name="Chen C."/>
            <person name="Yanf M."/>
            <person name="Daum C."/>
            <person name="Ng V."/>
            <person name="Clum A."/>
            <person name="Ohm R."/>
            <person name="Martin F."/>
            <person name="Silar P."/>
            <person name="Natvig D."/>
            <person name="Lalanne C."/>
            <person name="Gautier V."/>
            <person name="Ament-Velasquez S.L."/>
            <person name="Kruys A."/>
            <person name="Hutchinson M.I."/>
            <person name="Powell A.J."/>
            <person name="Barry K."/>
            <person name="Miller A.N."/>
            <person name="Grigoriev I.V."/>
            <person name="Debuchy R."/>
            <person name="Gladieux P."/>
            <person name="Thoren M.H."/>
            <person name="Johannesson H."/>
        </authorList>
    </citation>
    <scope>NUCLEOTIDE SEQUENCE</scope>
    <source>
        <strain evidence="2">CBS 123565</strain>
    </source>
</reference>